<evidence type="ECO:0000256" key="4">
    <source>
        <dbReference type="ARBA" id="ARBA00023004"/>
    </source>
</evidence>
<dbReference type="InterPro" id="IPR007197">
    <property type="entry name" value="rSAM"/>
</dbReference>
<sequence>MSRILLVNLSSLPMPGNEPIFPIGVHCIQQALEQAGHTARLIDFVEHPEAVYELSWASEEWDVIGFSIRNIDPIDLACDGHVDAYSAFVKKIKALVKENVVLVGGGPGYSLFADNLTELLGLHVGVRGPGEEIMLEIAADPQKFAARRQVIDGKRYEGFVSKVLKYPENLMHVYASGTKSMIGVETRRKTCFQRCIYCPYAYITGESSGDVKPLDILMEEISGIYNAGFRRIFFTDGIFNSGIAYAKQVVRMLSEKSWPGLTWSAYFAAQPFDDEFASLLKKSGVENIVVSPDSLDNDLMQRLGKNFDLAAMNRFVDTCRRHGLKMMVNVVFGGPGENRKTAENTANYINRVLEEDELSLHVGFRILPHTSLSKETGLKESELIYPTFYPFDNDLFQWMLKSLDSKFMTPARLMNLLAGRSSARRMGKVINQHDDSIGDGGTHVIAIRRIGSKSDSVIGGV</sequence>
<gene>
    <name evidence="8" type="ORF">QCL97_012670</name>
</gene>
<keyword evidence="4" id="KW-0408">Iron</keyword>
<dbReference type="InterPro" id="IPR006158">
    <property type="entry name" value="Cobalamin-bd"/>
</dbReference>
<evidence type="ECO:0000313" key="9">
    <source>
        <dbReference type="Proteomes" id="UP001224516"/>
    </source>
</evidence>
<dbReference type="SFLD" id="SFLDG01082">
    <property type="entry name" value="B12-binding_domain_containing"/>
    <property type="match status" value="1"/>
</dbReference>
<dbReference type="PROSITE" id="PS51332">
    <property type="entry name" value="B12_BINDING"/>
    <property type="match status" value="1"/>
</dbReference>
<dbReference type="RefSeq" id="WP_307911550.1">
    <property type="nucleotide sequence ID" value="NZ_JAVFJF020000024.1"/>
</dbReference>
<evidence type="ECO:0000259" key="7">
    <source>
        <dbReference type="PROSITE" id="PS51918"/>
    </source>
</evidence>
<dbReference type="Pfam" id="PF02310">
    <property type="entry name" value="B12-binding"/>
    <property type="match status" value="1"/>
</dbReference>
<dbReference type="Proteomes" id="UP001224516">
    <property type="component" value="Unassembled WGS sequence"/>
</dbReference>
<dbReference type="InterPro" id="IPR006638">
    <property type="entry name" value="Elp3/MiaA/NifB-like_rSAM"/>
</dbReference>
<reference evidence="8 9" key="1">
    <citation type="submission" date="2023-12" db="EMBL/GenBank/DDBJ databases">
        <title>Evaluation and characterization of a potential secondary metabolite violacein from indigenous Chromobacterium amazonense SAM215.</title>
        <authorList>
            <person name="Tarafdar M.R."/>
            <person name="Abedin S.M."/>
            <person name="Atiqua A."/>
            <person name="Saha A."/>
            <person name="Khan S.N."/>
        </authorList>
    </citation>
    <scope>NUCLEOTIDE SEQUENCE [LARGE SCALE GENOMIC DNA]</scope>
    <source>
        <strain evidence="8 9">SAM215</strain>
    </source>
</reference>
<dbReference type="EMBL" id="JAVFJF020000024">
    <property type="protein sequence ID" value="MEJ8675581.1"/>
    <property type="molecule type" value="Genomic_DNA"/>
</dbReference>
<keyword evidence="5" id="KW-0411">Iron-sulfur</keyword>
<dbReference type="InterPro" id="IPR023404">
    <property type="entry name" value="rSAM_horseshoe"/>
</dbReference>
<dbReference type="InterPro" id="IPR034466">
    <property type="entry name" value="Methyltransferase_Class_B"/>
</dbReference>
<dbReference type="SFLD" id="SFLDG01123">
    <property type="entry name" value="methyltransferase_(Class_B)"/>
    <property type="match status" value="1"/>
</dbReference>
<evidence type="ECO:0000259" key="6">
    <source>
        <dbReference type="PROSITE" id="PS51332"/>
    </source>
</evidence>
<dbReference type="InterPro" id="IPR058240">
    <property type="entry name" value="rSAM_sf"/>
</dbReference>
<dbReference type="PANTHER" id="PTHR43409">
    <property type="entry name" value="ANAEROBIC MAGNESIUM-PROTOPORPHYRIN IX MONOMETHYL ESTER CYCLASE-RELATED"/>
    <property type="match status" value="1"/>
</dbReference>
<dbReference type="Gene3D" id="3.80.30.20">
    <property type="entry name" value="tm_1862 like domain"/>
    <property type="match status" value="1"/>
</dbReference>
<comment type="caution">
    <text evidence="8">The sequence shown here is derived from an EMBL/GenBank/DDBJ whole genome shotgun (WGS) entry which is preliminary data.</text>
</comment>
<evidence type="ECO:0000256" key="1">
    <source>
        <dbReference type="ARBA" id="ARBA00001966"/>
    </source>
</evidence>
<dbReference type="InterPro" id="IPR051198">
    <property type="entry name" value="BchE-like"/>
</dbReference>
<accession>A0ABU8V4T4</accession>
<dbReference type="PROSITE" id="PS51918">
    <property type="entry name" value="RADICAL_SAM"/>
    <property type="match status" value="1"/>
</dbReference>
<name>A0ABU8V4T4_9NEIS</name>
<keyword evidence="2" id="KW-0949">S-adenosyl-L-methionine</keyword>
<protein>
    <submittedName>
        <fullName evidence="8">Radical SAM protein</fullName>
    </submittedName>
</protein>
<evidence type="ECO:0000256" key="2">
    <source>
        <dbReference type="ARBA" id="ARBA00022691"/>
    </source>
</evidence>
<dbReference type="PANTHER" id="PTHR43409:SF16">
    <property type="entry name" value="SLR0320 PROTEIN"/>
    <property type="match status" value="1"/>
</dbReference>
<dbReference type="SFLD" id="SFLDS00029">
    <property type="entry name" value="Radical_SAM"/>
    <property type="match status" value="1"/>
</dbReference>
<dbReference type="Gene3D" id="3.40.50.280">
    <property type="entry name" value="Cobalamin-binding domain"/>
    <property type="match status" value="1"/>
</dbReference>
<keyword evidence="9" id="KW-1185">Reference proteome</keyword>
<evidence type="ECO:0000313" key="8">
    <source>
        <dbReference type="EMBL" id="MEJ8675581.1"/>
    </source>
</evidence>
<keyword evidence="3" id="KW-0479">Metal-binding</keyword>
<comment type="cofactor">
    <cofactor evidence="1">
        <name>[4Fe-4S] cluster</name>
        <dbReference type="ChEBI" id="CHEBI:49883"/>
    </cofactor>
</comment>
<feature type="domain" description="B12-binding" evidence="6">
    <location>
        <begin position="6"/>
        <end position="148"/>
    </location>
</feature>
<evidence type="ECO:0000256" key="5">
    <source>
        <dbReference type="ARBA" id="ARBA00023014"/>
    </source>
</evidence>
<feature type="domain" description="Radical SAM core" evidence="7">
    <location>
        <begin position="176"/>
        <end position="420"/>
    </location>
</feature>
<dbReference type="SMART" id="SM00729">
    <property type="entry name" value="Elp3"/>
    <property type="match status" value="1"/>
</dbReference>
<evidence type="ECO:0000256" key="3">
    <source>
        <dbReference type="ARBA" id="ARBA00022723"/>
    </source>
</evidence>
<dbReference type="SUPFAM" id="SSF102114">
    <property type="entry name" value="Radical SAM enzymes"/>
    <property type="match status" value="1"/>
</dbReference>
<organism evidence="8 9">
    <name type="scientific">Chromobacterium amazonense</name>
    <dbReference type="NCBI Taxonomy" id="1382803"/>
    <lineage>
        <taxon>Bacteria</taxon>
        <taxon>Pseudomonadati</taxon>
        <taxon>Pseudomonadota</taxon>
        <taxon>Betaproteobacteria</taxon>
        <taxon>Neisseriales</taxon>
        <taxon>Chromobacteriaceae</taxon>
        <taxon>Chromobacterium</taxon>
    </lineage>
</organism>
<dbReference type="Pfam" id="PF04055">
    <property type="entry name" value="Radical_SAM"/>
    <property type="match status" value="1"/>
</dbReference>
<proteinExistence type="predicted"/>